<dbReference type="AlphaFoldDB" id="A0A085JP48"/>
<evidence type="ECO:0000259" key="1">
    <source>
        <dbReference type="Pfam" id="PF25319"/>
    </source>
</evidence>
<feature type="domain" description="DNA utilization protein HofO C-terminal" evidence="1">
    <location>
        <begin position="89"/>
        <end position="157"/>
    </location>
</feature>
<proteinExistence type="predicted"/>
<accession>A0A085JP48</accession>
<comment type="caution">
    <text evidence="2">The sequence shown here is derived from an EMBL/GenBank/DDBJ whole genome shotgun (WGS) entry which is preliminary data.</text>
</comment>
<keyword evidence="3" id="KW-1185">Reference proteome</keyword>
<sequence length="159" mass="18464">MPEFILSFLYRPRSQQWLLFVLLGMGSLVAEVAVLDFPAWRLWQRSEVRYLQQTTALKQQRKKLASLPPLAQLREWCHEATMPEAPRITPVALLTRQNVRIRHWKNGSPAQIQLWLNWPEVKDIFGGIASLYPAWSAGDFTLGRQNDVLEMTLWLHTGD</sequence>
<dbReference type="RefSeq" id="WP_029991030.1">
    <property type="nucleotide sequence ID" value="NZ_ATMJ01000038.1"/>
</dbReference>
<dbReference type="Proteomes" id="UP000028602">
    <property type="component" value="Unassembled WGS sequence"/>
</dbReference>
<dbReference type="InterPro" id="IPR057522">
    <property type="entry name" value="HofO_C"/>
</dbReference>
<dbReference type="eggNOG" id="ENOG5031PB0">
    <property type="taxonomic scope" value="Bacteria"/>
</dbReference>
<reference evidence="2 3" key="1">
    <citation type="submission" date="2014-05" db="EMBL/GenBank/DDBJ databases">
        <title>ATOL: Assembling a taxonomically balanced genome-scale reconstruction of the evolutionary history of the Enterobacteriaceae.</title>
        <authorList>
            <person name="Plunkett G.III."/>
            <person name="Neeno-Eckwall E.C."/>
            <person name="Glasner J.D."/>
            <person name="Perna N.T."/>
        </authorList>
    </citation>
    <scope>NUCLEOTIDE SEQUENCE [LARGE SCALE GENOMIC DNA]</scope>
    <source>
        <strain evidence="2 3">ATCC 33301</strain>
    </source>
</reference>
<evidence type="ECO:0000313" key="3">
    <source>
        <dbReference type="Proteomes" id="UP000028602"/>
    </source>
</evidence>
<protein>
    <recommendedName>
        <fullName evidence="1">DNA utilization protein HofO C-terminal domain-containing protein</fullName>
    </recommendedName>
</protein>
<dbReference type="EMBL" id="JMPR01000008">
    <property type="protein sequence ID" value="KFD22244.1"/>
    <property type="molecule type" value="Genomic_DNA"/>
</dbReference>
<evidence type="ECO:0000313" key="2">
    <source>
        <dbReference type="EMBL" id="KFD22244.1"/>
    </source>
</evidence>
<name>A0A085JP48_9GAMM</name>
<organism evidence="2 3">
    <name type="scientific">Tatumella ptyseos ATCC 33301</name>
    <dbReference type="NCBI Taxonomy" id="1005995"/>
    <lineage>
        <taxon>Bacteria</taxon>
        <taxon>Pseudomonadati</taxon>
        <taxon>Pseudomonadota</taxon>
        <taxon>Gammaproteobacteria</taxon>
        <taxon>Enterobacterales</taxon>
        <taxon>Erwiniaceae</taxon>
        <taxon>Tatumella</taxon>
    </lineage>
</organism>
<dbReference type="Pfam" id="PF25319">
    <property type="entry name" value="HofO"/>
    <property type="match status" value="1"/>
</dbReference>
<gene>
    <name evidence="2" type="ORF">GTPT_0418</name>
</gene>